<dbReference type="Proteomes" id="UP000027442">
    <property type="component" value="Unassembled WGS sequence"/>
</dbReference>
<dbReference type="GO" id="GO:0015935">
    <property type="term" value="C:small ribosomal subunit"/>
    <property type="evidence" value="ECO:0007669"/>
    <property type="project" value="TreeGrafter"/>
</dbReference>
<dbReference type="HAMAP" id="MF_00500">
    <property type="entry name" value="Ribosomal_bS20"/>
    <property type="match status" value="1"/>
</dbReference>
<organism evidence="9 10">
    <name type="scientific">Hoylesella loescheii DSM 19665 = JCM 12249 = ATCC 15930</name>
    <dbReference type="NCBI Taxonomy" id="1122985"/>
    <lineage>
        <taxon>Bacteria</taxon>
        <taxon>Pseudomonadati</taxon>
        <taxon>Bacteroidota</taxon>
        <taxon>Bacteroidia</taxon>
        <taxon>Bacteroidales</taxon>
        <taxon>Prevotellaceae</taxon>
        <taxon>Hoylesella</taxon>
    </lineage>
</organism>
<dbReference type="InterPro" id="IPR036510">
    <property type="entry name" value="Ribosomal_bS20_sf"/>
</dbReference>
<name>A0A069QFG5_HOYLO</name>
<comment type="function">
    <text evidence="1 8">Binds directly to 16S ribosomal RNA.</text>
</comment>
<dbReference type="AlphaFoldDB" id="A0A069QFG5"/>
<gene>
    <name evidence="8" type="primary">rpsT</name>
    <name evidence="9" type="ORF">HMPREF1991_02379</name>
</gene>
<dbReference type="Gene3D" id="1.20.58.110">
    <property type="entry name" value="Ribosomal protein S20"/>
    <property type="match status" value="1"/>
</dbReference>
<evidence type="ECO:0000256" key="6">
    <source>
        <dbReference type="ARBA" id="ARBA00023274"/>
    </source>
</evidence>
<dbReference type="PANTHER" id="PTHR33398:SF1">
    <property type="entry name" value="SMALL RIBOSOMAL SUBUNIT PROTEIN BS20C"/>
    <property type="match status" value="1"/>
</dbReference>
<dbReference type="GeneID" id="84899014"/>
<proteinExistence type="inferred from homology"/>
<dbReference type="GO" id="GO:0005829">
    <property type="term" value="C:cytosol"/>
    <property type="evidence" value="ECO:0007669"/>
    <property type="project" value="TreeGrafter"/>
</dbReference>
<dbReference type="HOGENOM" id="CLU_160655_3_2_10"/>
<evidence type="ECO:0000256" key="1">
    <source>
        <dbReference type="ARBA" id="ARBA00003134"/>
    </source>
</evidence>
<keyword evidence="3 8" id="KW-0699">rRNA-binding</keyword>
<dbReference type="eggNOG" id="COG0268">
    <property type="taxonomic scope" value="Bacteria"/>
</dbReference>
<dbReference type="PANTHER" id="PTHR33398">
    <property type="entry name" value="30S RIBOSOMAL PROTEIN S20"/>
    <property type="match status" value="1"/>
</dbReference>
<dbReference type="InterPro" id="IPR002583">
    <property type="entry name" value="Ribosomal_bS20"/>
</dbReference>
<evidence type="ECO:0000256" key="7">
    <source>
        <dbReference type="ARBA" id="ARBA00035136"/>
    </source>
</evidence>
<dbReference type="GO" id="GO:0070181">
    <property type="term" value="F:small ribosomal subunit rRNA binding"/>
    <property type="evidence" value="ECO:0007669"/>
    <property type="project" value="TreeGrafter"/>
</dbReference>
<reference evidence="9 10" key="1">
    <citation type="submission" date="2013-08" db="EMBL/GenBank/DDBJ databases">
        <authorList>
            <person name="Weinstock G."/>
            <person name="Sodergren E."/>
            <person name="Wylie T."/>
            <person name="Fulton L."/>
            <person name="Fulton R."/>
            <person name="Fronick C."/>
            <person name="O'Laughlin M."/>
            <person name="Godfrey J."/>
            <person name="Miner T."/>
            <person name="Herter B."/>
            <person name="Appelbaum E."/>
            <person name="Cordes M."/>
            <person name="Lek S."/>
            <person name="Wollam A."/>
            <person name="Pepin K.H."/>
            <person name="Palsikar V.B."/>
            <person name="Mitreva M."/>
            <person name="Wilson R.K."/>
        </authorList>
    </citation>
    <scope>NUCLEOTIDE SEQUENCE [LARGE SCALE GENOMIC DNA]</scope>
    <source>
        <strain evidence="9 10">ATCC 15930</strain>
    </source>
</reference>
<evidence type="ECO:0000256" key="3">
    <source>
        <dbReference type="ARBA" id="ARBA00022730"/>
    </source>
</evidence>
<dbReference type="NCBIfam" id="TIGR00029">
    <property type="entry name" value="S20"/>
    <property type="match status" value="1"/>
</dbReference>
<keyword evidence="5 8" id="KW-0689">Ribosomal protein</keyword>
<evidence type="ECO:0000256" key="8">
    <source>
        <dbReference type="HAMAP-Rule" id="MF_00500"/>
    </source>
</evidence>
<dbReference type="GO" id="GO:0003735">
    <property type="term" value="F:structural constituent of ribosome"/>
    <property type="evidence" value="ECO:0007669"/>
    <property type="project" value="InterPro"/>
</dbReference>
<comment type="caution">
    <text evidence="9">The sequence shown here is derived from an EMBL/GenBank/DDBJ whole genome shotgun (WGS) entry which is preliminary data.</text>
</comment>
<evidence type="ECO:0000313" key="9">
    <source>
        <dbReference type="EMBL" id="KDR51545.1"/>
    </source>
</evidence>
<comment type="similarity">
    <text evidence="2 8">Belongs to the bacterial ribosomal protein bS20 family.</text>
</comment>
<sequence>MANHKSSLKRIRQTKVRTLHNKYYAKTMRNAVRKLRALTNKDEAVKLYPTVQKMLDKLAKTNIIHKNKAANLKSSLALHINKLG</sequence>
<keyword evidence="4 8" id="KW-0694">RNA-binding</keyword>
<dbReference type="EMBL" id="JNGW01000104">
    <property type="protein sequence ID" value="KDR51545.1"/>
    <property type="molecule type" value="Genomic_DNA"/>
</dbReference>
<protein>
    <recommendedName>
        <fullName evidence="7 8">Small ribosomal subunit protein bS20</fullName>
    </recommendedName>
</protein>
<evidence type="ECO:0000313" key="10">
    <source>
        <dbReference type="Proteomes" id="UP000027442"/>
    </source>
</evidence>
<dbReference type="PATRIC" id="fig|1122985.7.peg.2465"/>
<dbReference type="Pfam" id="PF01649">
    <property type="entry name" value="Ribosomal_S20p"/>
    <property type="match status" value="1"/>
</dbReference>
<keyword evidence="10" id="KW-1185">Reference proteome</keyword>
<dbReference type="SUPFAM" id="SSF46992">
    <property type="entry name" value="Ribosomal protein S20"/>
    <property type="match status" value="1"/>
</dbReference>
<keyword evidence="6 8" id="KW-0687">Ribonucleoprotein</keyword>
<evidence type="ECO:0000256" key="5">
    <source>
        <dbReference type="ARBA" id="ARBA00022980"/>
    </source>
</evidence>
<dbReference type="GO" id="GO:0006412">
    <property type="term" value="P:translation"/>
    <property type="evidence" value="ECO:0007669"/>
    <property type="project" value="UniProtKB-UniRule"/>
</dbReference>
<accession>A0A069QFG5</accession>
<evidence type="ECO:0000256" key="2">
    <source>
        <dbReference type="ARBA" id="ARBA00007634"/>
    </source>
</evidence>
<dbReference type="RefSeq" id="WP_009231631.1">
    <property type="nucleotide sequence ID" value="NZ_KB899211.1"/>
</dbReference>
<evidence type="ECO:0000256" key="4">
    <source>
        <dbReference type="ARBA" id="ARBA00022884"/>
    </source>
</evidence>